<feature type="transmembrane region" description="Helical" evidence="11">
    <location>
        <begin position="297"/>
        <end position="317"/>
    </location>
</feature>
<dbReference type="PANTHER" id="PTHR22950:SF458">
    <property type="entry name" value="SODIUM-COUPLED NEUTRAL AMINO ACID TRANSPORTER 11-RELATED"/>
    <property type="match status" value="1"/>
</dbReference>
<dbReference type="GeneTree" id="ENSGT00940000157782"/>
<feature type="transmembrane region" description="Helical" evidence="11">
    <location>
        <begin position="224"/>
        <end position="243"/>
    </location>
</feature>
<evidence type="ECO:0000256" key="7">
    <source>
        <dbReference type="ARBA" id="ARBA00023136"/>
    </source>
</evidence>
<dbReference type="InterPro" id="IPR013057">
    <property type="entry name" value="AA_transpt_TM"/>
</dbReference>
<evidence type="ECO:0000256" key="3">
    <source>
        <dbReference type="ARBA" id="ARBA00022448"/>
    </source>
</evidence>
<comment type="subcellular location">
    <subcellularLocation>
        <location evidence="1">Membrane</location>
        <topology evidence="1">Multi-pass membrane protein</topology>
    </subcellularLocation>
</comment>
<sequence length="409" mass="44728">GGNSDLPSAGFNVINSIIGSGIIGLPYSMKEAGFPLGVLLLVGVAYITDYSIILLIKGGNLSGTNSYQELVNKSYGFIGYLILSILQFLYPFIAMISYNIITGDTLTKVFQTIPGVGPDNLLTYRQVIILCITIIFTLPMSLYRDIAKLAKVNHNANDYLGSIISNHCFKCKNAWIFAKSNAIQAIGVMSFAFICHHNSFLIYGSLEEPTLSNWSRITHVSVSLALFISVVFAVCGYVTFTGYTEGDIFENYCRDDALATFGRFCYGVTIILTFPIECFVTREVIANVFFSGTLTTILHVAVTVIVVAVATSISLVYDCLGIVLELNGILSATPLVFIIPTACYLKLSEERWNHSDNLISGLILTVGVLVMTVGFVMTILHPQECSHGKEMVYCFPNNASLYNSTLPPF</sequence>
<comment type="similarity">
    <text evidence="2">Belongs to the amino acid/polyamine transporter 2 family.</text>
</comment>
<dbReference type="GO" id="GO:0016020">
    <property type="term" value="C:membrane"/>
    <property type="evidence" value="ECO:0007669"/>
    <property type="project" value="UniProtKB-SubCell"/>
</dbReference>
<comment type="function">
    <text evidence="8">Putative sodium-dependent amino acid/proton antiporter.</text>
</comment>
<feature type="transmembrane region" description="Helical" evidence="11">
    <location>
        <begin position="359"/>
        <end position="380"/>
    </location>
</feature>
<reference evidence="13" key="1">
    <citation type="submission" date="2025-08" db="UniProtKB">
        <authorList>
            <consortium name="Ensembl"/>
        </authorList>
    </citation>
    <scope>IDENTIFICATION</scope>
</reference>
<dbReference type="Pfam" id="PF01490">
    <property type="entry name" value="Aa_trans"/>
    <property type="match status" value="1"/>
</dbReference>
<evidence type="ECO:0000256" key="1">
    <source>
        <dbReference type="ARBA" id="ARBA00004141"/>
    </source>
</evidence>
<keyword evidence="5" id="KW-0029">Amino-acid transport</keyword>
<dbReference type="Ensembl" id="ENSTMTT00000033052.1">
    <property type="protein sequence ID" value="ENSTMTP00000031908.1"/>
    <property type="gene ID" value="ENSTMTG00000022883.1"/>
</dbReference>
<protein>
    <recommendedName>
        <fullName evidence="9">Putative sodium-coupled neutral amino acid transporter 11</fullName>
    </recommendedName>
    <alternativeName>
        <fullName evidence="10">Solute carrier family 38 member 11</fullName>
    </alternativeName>
</protein>
<keyword evidence="7 11" id="KW-0472">Membrane</keyword>
<evidence type="ECO:0000256" key="5">
    <source>
        <dbReference type="ARBA" id="ARBA00022970"/>
    </source>
</evidence>
<gene>
    <name evidence="13" type="primary">SLC38A11</name>
</gene>
<proteinExistence type="inferred from homology"/>
<evidence type="ECO:0000256" key="11">
    <source>
        <dbReference type="SAM" id="Phobius"/>
    </source>
</evidence>
<keyword evidence="3" id="KW-0813">Transport</keyword>
<organism evidence="13 14">
    <name type="scientific">Terrapene triunguis</name>
    <name type="common">Three-toed box turtle</name>
    <dbReference type="NCBI Taxonomy" id="2587831"/>
    <lineage>
        <taxon>Eukaryota</taxon>
        <taxon>Metazoa</taxon>
        <taxon>Chordata</taxon>
        <taxon>Craniata</taxon>
        <taxon>Vertebrata</taxon>
        <taxon>Euteleostomi</taxon>
        <taxon>Archelosauria</taxon>
        <taxon>Testudinata</taxon>
        <taxon>Testudines</taxon>
        <taxon>Cryptodira</taxon>
        <taxon>Durocryptodira</taxon>
        <taxon>Testudinoidea</taxon>
        <taxon>Emydidae</taxon>
        <taxon>Terrapene</taxon>
    </lineage>
</organism>
<dbReference type="Proteomes" id="UP000472274">
    <property type="component" value="Unplaced"/>
</dbReference>
<accession>A0A674KFZ0</accession>
<feature type="transmembrane region" description="Helical" evidence="11">
    <location>
        <begin position="329"/>
        <end position="347"/>
    </location>
</feature>
<evidence type="ECO:0000256" key="10">
    <source>
        <dbReference type="ARBA" id="ARBA00041723"/>
    </source>
</evidence>
<name>A0A674KFZ0_9SAUR</name>
<evidence type="ECO:0000313" key="13">
    <source>
        <dbReference type="Ensembl" id="ENSTMTP00000031908.1"/>
    </source>
</evidence>
<dbReference type="AlphaFoldDB" id="A0A674KFZ0"/>
<feature type="transmembrane region" description="Helical" evidence="11">
    <location>
        <begin position="264"/>
        <end position="285"/>
    </location>
</feature>
<evidence type="ECO:0000313" key="14">
    <source>
        <dbReference type="Proteomes" id="UP000472274"/>
    </source>
</evidence>
<feature type="transmembrane region" description="Helical" evidence="11">
    <location>
        <begin position="121"/>
        <end position="143"/>
    </location>
</feature>
<feature type="transmembrane region" description="Helical" evidence="11">
    <location>
        <begin position="34"/>
        <end position="56"/>
    </location>
</feature>
<evidence type="ECO:0000259" key="12">
    <source>
        <dbReference type="Pfam" id="PF01490"/>
    </source>
</evidence>
<evidence type="ECO:0000256" key="2">
    <source>
        <dbReference type="ARBA" id="ARBA00008066"/>
    </source>
</evidence>
<evidence type="ECO:0000256" key="4">
    <source>
        <dbReference type="ARBA" id="ARBA00022692"/>
    </source>
</evidence>
<dbReference type="PANTHER" id="PTHR22950">
    <property type="entry name" value="AMINO ACID TRANSPORTER"/>
    <property type="match status" value="1"/>
</dbReference>
<keyword evidence="14" id="KW-1185">Reference proteome</keyword>
<keyword evidence="6 11" id="KW-1133">Transmembrane helix</keyword>
<feature type="transmembrane region" description="Helical" evidence="11">
    <location>
        <begin position="77"/>
        <end position="101"/>
    </location>
</feature>
<evidence type="ECO:0000256" key="6">
    <source>
        <dbReference type="ARBA" id="ARBA00022989"/>
    </source>
</evidence>
<keyword evidence="4 11" id="KW-0812">Transmembrane</keyword>
<dbReference type="GO" id="GO:0015179">
    <property type="term" value="F:L-amino acid transmembrane transporter activity"/>
    <property type="evidence" value="ECO:0007669"/>
    <property type="project" value="TreeGrafter"/>
</dbReference>
<evidence type="ECO:0000256" key="9">
    <source>
        <dbReference type="ARBA" id="ARBA00040814"/>
    </source>
</evidence>
<reference evidence="13" key="2">
    <citation type="submission" date="2025-09" db="UniProtKB">
        <authorList>
            <consortium name="Ensembl"/>
        </authorList>
    </citation>
    <scope>IDENTIFICATION</scope>
</reference>
<feature type="domain" description="Amino acid transporter transmembrane" evidence="12">
    <location>
        <begin position="6"/>
        <end position="379"/>
    </location>
</feature>
<evidence type="ECO:0000256" key="8">
    <source>
        <dbReference type="ARBA" id="ARBA00037101"/>
    </source>
</evidence>